<dbReference type="AlphaFoldDB" id="A0A4P9W408"/>
<protein>
    <submittedName>
        <fullName evidence="2">Uncharacterized protein</fullName>
    </submittedName>
</protein>
<sequence>MHFEEYPTQTSAEHECHVHCAFRKHVRPAVDRAITTAMVLITLCFAYMTGPMEQIAVFTWVFNALDLGVKMGCIWDRAYPSYSAIEVDVVDIEVEDGAVNVEVDLEDDDGVVDLVTLRILNAKSATSFFQASKRGPGTAPDDEKDQESRKLKRRIKKLTPIVAKFMTTICLTRLTPAELVLLSPKTPDDSLARVLKAVCDWALMAVGKALCYSNEDIVYALTEKAKNKVINCQCLAVKAADKGKASNKMVHDLRRDNKYAPARATLCYGSQTQQAKPPSPNAKVIKHKTTPLTLIFKESICSDSPDKMQLCNEPAIVDKEGTDMSSCTTEAVSEAVSKPASTTATLAAYCEMMWRNEMIAGPKPDVDKEPVSCTTSTGGKAKATRAKPKALKAKASAKKENMLLLVAMASQVRSHINTRGKGTTKEARAYAATTVAAAAAAGMAFLILMPKGLFKLLYSPALHGEVKGKVPDYKEIYKEKTALVTYDGFNRLSTISGAMAAVRGFAKDPIVGWTNTFKQTAAFGFTEESLNARAFF</sequence>
<organism evidence="2 3">
    <name type="scientific">Blyttiomyces helicus</name>
    <dbReference type="NCBI Taxonomy" id="388810"/>
    <lineage>
        <taxon>Eukaryota</taxon>
        <taxon>Fungi</taxon>
        <taxon>Fungi incertae sedis</taxon>
        <taxon>Chytridiomycota</taxon>
        <taxon>Chytridiomycota incertae sedis</taxon>
        <taxon>Chytridiomycetes</taxon>
        <taxon>Chytridiomycetes incertae sedis</taxon>
        <taxon>Blyttiomyces</taxon>
    </lineage>
</organism>
<keyword evidence="3" id="KW-1185">Reference proteome</keyword>
<proteinExistence type="predicted"/>
<evidence type="ECO:0000313" key="2">
    <source>
        <dbReference type="EMBL" id="RKO87069.1"/>
    </source>
</evidence>
<dbReference type="EMBL" id="KZ997708">
    <property type="protein sequence ID" value="RKO87069.1"/>
    <property type="molecule type" value="Genomic_DNA"/>
</dbReference>
<name>A0A4P9W408_9FUNG</name>
<feature type="region of interest" description="Disordered" evidence="1">
    <location>
        <begin position="361"/>
        <end position="380"/>
    </location>
</feature>
<gene>
    <name evidence="2" type="ORF">BDK51DRAFT_42522</name>
</gene>
<evidence type="ECO:0000313" key="3">
    <source>
        <dbReference type="Proteomes" id="UP000269721"/>
    </source>
</evidence>
<accession>A0A4P9W408</accession>
<feature type="region of interest" description="Disordered" evidence="1">
    <location>
        <begin position="131"/>
        <end position="150"/>
    </location>
</feature>
<reference evidence="3" key="1">
    <citation type="journal article" date="2018" name="Nat. Microbiol.">
        <title>Leveraging single-cell genomics to expand the fungal tree of life.</title>
        <authorList>
            <person name="Ahrendt S.R."/>
            <person name="Quandt C.A."/>
            <person name="Ciobanu D."/>
            <person name="Clum A."/>
            <person name="Salamov A."/>
            <person name="Andreopoulos B."/>
            <person name="Cheng J.F."/>
            <person name="Woyke T."/>
            <person name="Pelin A."/>
            <person name="Henrissat B."/>
            <person name="Reynolds N.K."/>
            <person name="Benny G.L."/>
            <person name="Smith M.E."/>
            <person name="James T.Y."/>
            <person name="Grigoriev I.V."/>
        </authorList>
    </citation>
    <scope>NUCLEOTIDE SEQUENCE [LARGE SCALE GENOMIC DNA]</scope>
</reference>
<evidence type="ECO:0000256" key="1">
    <source>
        <dbReference type="SAM" id="MobiDB-lite"/>
    </source>
</evidence>
<dbReference type="Proteomes" id="UP000269721">
    <property type="component" value="Unassembled WGS sequence"/>
</dbReference>